<name>A0AC59Z407_RANTA</name>
<dbReference type="EMBL" id="OX596107">
    <property type="protein sequence ID" value="CAN0204910.1"/>
    <property type="molecule type" value="Genomic_DNA"/>
</dbReference>
<dbReference type="Proteomes" id="UP001162501">
    <property type="component" value="Chromosome 23"/>
</dbReference>
<reference evidence="1" key="1">
    <citation type="submission" date="2023-05" db="EMBL/GenBank/DDBJ databases">
        <authorList>
            <consortium name="ELIXIR-Norway"/>
        </authorList>
    </citation>
    <scope>NUCLEOTIDE SEQUENCE</scope>
</reference>
<organism evidence="1 2">
    <name type="scientific">Rangifer tarandus platyrhynchus</name>
    <name type="common">Svalbard reindeer</name>
    <dbReference type="NCBI Taxonomy" id="3082113"/>
    <lineage>
        <taxon>Eukaryota</taxon>
        <taxon>Metazoa</taxon>
        <taxon>Chordata</taxon>
        <taxon>Craniata</taxon>
        <taxon>Vertebrata</taxon>
        <taxon>Euteleostomi</taxon>
        <taxon>Mammalia</taxon>
        <taxon>Eutheria</taxon>
        <taxon>Laurasiatheria</taxon>
        <taxon>Artiodactyla</taxon>
        <taxon>Ruminantia</taxon>
        <taxon>Pecora</taxon>
        <taxon>Cervidae</taxon>
        <taxon>Odocoileinae</taxon>
        <taxon>Rangifer</taxon>
    </lineage>
</organism>
<protein>
    <submittedName>
        <fullName evidence="1">Uncharacterized protein</fullName>
    </submittedName>
</protein>
<evidence type="ECO:0000313" key="2">
    <source>
        <dbReference type="Proteomes" id="UP001162501"/>
    </source>
</evidence>
<reference evidence="1" key="2">
    <citation type="submission" date="2025-03" db="EMBL/GenBank/DDBJ databases">
        <authorList>
            <consortium name="ELIXIR-Norway"/>
            <consortium name="Elixir Norway"/>
        </authorList>
    </citation>
    <scope>NUCLEOTIDE SEQUENCE</scope>
</reference>
<accession>A0AC59Z407</accession>
<proteinExistence type="predicted"/>
<gene>
    <name evidence="1" type="ORF">MRATA1EN22A_LOCUS13627</name>
</gene>
<sequence length="167" mass="18961">MRRRTPWPQAPGPRTFDWARIQSGIATAAAALSSPAPTSTSRLPDERSNPRGHFAQEKELGQQMKADQKQECQEQKQRQRPGCKTRAGASWRRWPWRANPLSPSRPWLPWGIAKTMPDPSRAVITFEHSGEADSEERDGLRDQEEAYYADILAAGSQYRLCKLMMQA</sequence>
<evidence type="ECO:0000313" key="1">
    <source>
        <dbReference type="EMBL" id="CAN0204910.1"/>
    </source>
</evidence>